<feature type="domain" description="SF3 helicase" evidence="4">
    <location>
        <begin position="231"/>
        <end position="441"/>
    </location>
</feature>
<keyword evidence="1" id="KW-0547">Nucleotide-binding</keyword>
<evidence type="ECO:0000256" key="1">
    <source>
        <dbReference type="ARBA" id="ARBA00022741"/>
    </source>
</evidence>
<proteinExistence type="predicted"/>
<evidence type="ECO:0000313" key="6">
    <source>
        <dbReference type="Proteomes" id="UP000783742"/>
    </source>
</evidence>
<dbReference type="InterPro" id="IPR014015">
    <property type="entry name" value="Helicase_SF3_DNA-vir"/>
</dbReference>
<dbReference type="PROSITE" id="PS51206">
    <property type="entry name" value="SF3_HELICASE_1"/>
    <property type="match status" value="1"/>
</dbReference>
<dbReference type="Pfam" id="PF19263">
    <property type="entry name" value="DUF5906"/>
    <property type="match status" value="1"/>
</dbReference>
<keyword evidence="3" id="KW-0067">ATP-binding</keyword>
<dbReference type="Proteomes" id="UP000783742">
    <property type="component" value="Unassembled WGS sequence"/>
</dbReference>
<dbReference type="PANTHER" id="PTHR35372:SF2">
    <property type="entry name" value="SF3 HELICASE DOMAIN-CONTAINING PROTEIN"/>
    <property type="match status" value="1"/>
</dbReference>
<dbReference type="NCBIfam" id="TIGR01613">
    <property type="entry name" value="primase_Cterm"/>
    <property type="match status" value="1"/>
</dbReference>
<evidence type="ECO:0000256" key="3">
    <source>
        <dbReference type="ARBA" id="ARBA00022840"/>
    </source>
</evidence>
<evidence type="ECO:0000313" key="5">
    <source>
        <dbReference type="EMBL" id="MBU5668504.1"/>
    </source>
</evidence>
<name>A0ABS6FEB0_9FIRM</name>
<dbReference type="EMBL" id="JAHLQO010000001">
    <property type="protein sequence ID" value="MBU5668504.1"/>
    <property type="molecule type" value="Genomic_DNA"/>
</dbReference>
<gene>
    <name evidence="5" type="ORF">KQI68_01485</name>
</gene>
<organism evidence="5 6">
    <name type="scientific">Peptoniphilus ovalis</name>
    <dbReference type="NCBI Taxonomy" id="2841503"/>
    <lineage>
        <taxon>Bacteria</taxon>
        <taxon>Bacillati</taxon>
        <taxon>Bacillota</taxon>
        <taxon>Tissierellia</taxon>
        <taxon>Tissierellales</taxon>
        <taxon>Peptoniphilaceae</taxon>
        <taxon>Peptoniphilus</taxon>
    </lineage>
</organism>
<dbReference type="RefSeq" id="WP_216548280.1">
    <property type="nucleotide sequence ID" value="NZ_JAHLQO010000001.1"/>
</dbReference>
<reference evidence="5 6" key="1">
    <citation type="submission" date="2021-06" db="EMBL/GenBank/DDBJ databases">
        <authorList>
            <person name="Sun Q."/>
            <person name="Li D."/>
        </authorList>
    </citation>
    <scope>NUCLEOTIDE SEQUENCE [LARGE SCALE GENOMIC DNA]</scope>
    <source>
        <strain evidence="5 6">MSJ-1</strain>
    </source>
</reference>
<evidence type="ECO:0000256" key="2">
    <source>
        <dbReference type="ARBA" id="ARBA00022801"/>
    </source>
</evidence>
<protein>
    <recommendedName>
        <fullName evidence="4">SF3 helicase domain-containing protein</fullName>
    </recommendedName>
</protein>
<keyword evidence="6" id="KW-1185">Reference proteome</keyword>
<evidence type="ECO:0000259" key="4">
    <source>
        <dbReference type="PROSITE" id="PS51206"/>
    </source>
</evidence>
<comment type="caution">
    <text evidence="5">The sequence shown here is derived from an EMBL/GenBank/DDBJ whole genome shotgun (WGS) entry which is preliminary data.</text>
</comment>
<dbReference type="PANTHER" id="PTHR35372">
    <property type="entry name" value="ATP BINDING PROTEIN-RELATED"/>
    <property type="match status" value="1"/>
</dbReference>
<dbReference type="InterPro" id="IPR051620">
    <property type="entry name" value="ORF904-like_C"/>
</dbReference>
<accession>A0ABS6FEB0</accession>
<dbReference type="InterPro" id="IPR006500">
    <property type="entry name" value="Helicase_put_C_phage/plasmid"/>
</dbReference>
<dbReference type="InterPro" id="IPR045455">
    <property type="entry name" value="NrS-1_pol-like_helicase"/>
</dbReference>
<keyword evidence="2" id="KW-0378">Hydrolase</keyword>
<sequence length="528" mass="61591">MEVLKRDFKEKTEESEDFGLVDLIAYPTKEMTDDVIESILDIKKIEFTPQANEENSNTNNLIALYQDTKLIATTRKQLTDLLIIKREQLEEKKVIKNVTEGQFAMALCNYLNIVNFQGKLYGLTGNWEELETSHSGNLIKYLLNLAGDRKTSYIKEVISQIYIFARNCRYYDNLPILLKNGYLEDGEFNVYDETKIKPFSPYQLNITYHPKCKKVEIIDEYLNNFSTGEKEFRNILEEILGYTLMTNFERKGSLAKFFFIVGDGGNGKGTFLKVISNFLGIENCSLVSSEQIADERYNNNLKGKLANLGDDVPNKPLKDNTIKILKNISSCDEISLRNLFNDAHNYRLTATLIFTSNHILKSWEKDYAFKRRIIWIPMYFKPEKVDPNFLSKLTTKEALEYWLFLAIEGYKRLYKNCKFTDSNIIAEFNKKYHQENNNVEMYLEYKTKDDFVDRKPLDVYVEYENWCEDEGLEPLAKNTLKNTICATYNLVVGSKRILISDDLFNTNTQLKQKVQRVYKKINDTNCPQ</sequence>